<accession>A0A2P7NXN2</accession>
<keyword evidence="2" id="KW-0472">Membrane</keyword>
<keyword evidence="1" id="KW-0175">Coiled coil</keyword>
<dbReference type="EMBL" id="PXXU01000008">
    <property type="protein sequence ID" value="PSJ18226.1"/>
    <property type="molecule type" value="Genomic_DNA"/>
</dbReference>
<dbReference type="RefSeq" id="WP_106706040.1">
    <property type="nucleotide sequence ID" value="NZ_PXXU01000008.1"/>
</dbReference>
<comment type="caution">
    <text evidence="3">The sequence shown here is derived from an EMBL/GenBank/DDBJ whole genome shotgun (WGS) entry which is preliminary data.</text>
</comment>
<proteinExistence type="predicted"/>
<evidence type="ECO:0000256" key="2">
    <source>
        <dbReference type="SAM" id="Phobius"/>
    </source>
</evidence>
<dbReference type="AlphaFoldDB" id="A0A2P7NXN2"/>
<keyword evidence="2" id="KW-0812">Transmembrane</keyword>
<keyword evidence="2" id="KW-1133">Transmembrane helix</keyword>
<gene>
    <name evidence="3" type="ORF">C7H79_04205</name>
</gene>
<sequence>MNEPLSRKRLLLWSRWVAAWLWEPKLLWLTLMTVITSGYFAFGPICNESTIRLTGLGLQILGMITVIIGIRSTGELFGRPTLIEAAKAWSKRYPSYQPRIVSTSFTATGAGSMSARAAVMAGLPPSSTLEDRVRTAERNIEFLQQEISAAQEKIDETERKLTTEMNAEMGKRHEELNQVKKKLEEAHTGGLYVATMGTTWLFIGVCLSTASAELVMACS</sequence>
<feature type="transmembrane region" description="Helical" evidence="2">
    <location>
        <begin position="51"/>
        <end position="70"/>
    </location>
</feature>
<organism evidence="3 4">
    <name type="scientific">Nitrosomonas supralitoralis</name>
    <dbReference type="NCBI Taxonomy" id="2116706"/>
    <lineage>
        <taxon>Bacteria</taxon>
        <taxon>Pseudomonadati</taxon>
        <taxon>Pseudomonadota</taxon>
        <taxon>Betaproteobacteria</taxon>
        <taxon>Nitrosomonadales</taxon>
        <taxon>Nitrosomonadaceae</taxon>
        <taxon>Nitrosomonas</taxon>
    </lineage>
</organism>
<feature type="transmembrane region" description="Helical" evidence="2">
    <location>
        <begin position="190"/>
        <end position="210"/>
    </location>
</feature>
<feature type="coiled-coil region" evidence="1">
    <location>
        <begin position="126"/>
        <end position="186"/>
    </location>
</feature>
<dbReference type="Proteomes" id="UP000241912">
    <property type="component" value="Unassembled WGS sequence"/>
</dbReference>
<protein>
    <submittedName>
        <fullName evidence="3">Uncharacterized protein</fullName>
    </submittedName>
</protein>
<feature type="transmembrane region" description="Helical" evidence="2">
    <location>
        <begin position="26"/>
        <end position="45"/>
    </location>
</feature>
<evidence type="ECO:0000313" key="4">
    <source>
        <dbReference type="Proteomes" id="UP000241912"/>
    </source>
</evidence>
<evidence type="ECO:0000313" key="3">
    <source>
        <dbReference type="EMBL" id="PSJ18226.1"/>
    </source>
</evidence>
<reference evidence="3 4" key="1">
    <citation type="submission" date="2018-03" db="EMBL/GenBank/DDBJ databases">
        <title>Draft genome of Nitrosomonas supralitoralis APG5.</title>
        <authorList>
            <person name="Urakawa H."/>
            <person name="Lopez J.V."/>
        </authorList>
    </citation>
    <scope>NUCLEOTIDE SEQUENCE [LARGE SCALE GENOMIC DNA]</scope>
    <source>
        <strain evidence="3 4">APG5</strain>
    </source>
</reference>
<evidence type="ECO:0000256" key="1">
    <source>
        <dbReference type="SAM" id="Coils"/>
    </source>
</evidence>
<keyword evidence="4" id="KW-1185">Reference proteome</keyword>
<name>A0A2P7NXN2_9PROT</name>